<name>A0A1V3JTN4_9PAST</name>
<comment type="caution">
    <text evidence="2">The sequence shown here is derived from an EMBL/GenBank/DDBJ whole genome shotgun (WGS) entry which is preliminary data.</text>
</comment>
<gene>
    <name evidence="2" type="ORF">BKL49_00910</name>
</gene>
<dbReference type="Pfam" id="PF13503">
    <property type="entry name" value="DUF4123"/>
    <property type="match status" value="1"/>
</dbReference>
<dbReference type="RefSeq" id="WP_077422772.1">
    <property type="nucleotide sequence ID" value="NZ_MLHQ01000002.1"/>
</dbReference>
<reference evidence="2 3" key="1">
    <citation type="submission" date="2016-10" db="EMBL/GenBank/DDBJ databases">
        <title>Rodentibacter gen. nov. and new species.</title>
        <authorList>
            <person name="Christensen H."/>
        </authorList>
    </citation>
    <scope>NUCLEOTIDE SEQUENCE [LARGE SCALE GENOMIC DNA]</scope>
    <source>
        <strain evidence="2 3">Ac151</strain>
    </source>
</reference>
<evidence type="ECO:0000259" key="1">
    <source>
        <dbReference type="Pfam" id="PF13503"/>
    </source>
</evidence>
<dbReference type="OrthoDB" id="5678907at2"/>
<dbReference type="EMBL" id="MLHQ01000002">
    <property type="protein sequence ID" value="OOF60058.1"/>
    <property type="molecule type" value="Genomic_DNA"/>
</dbReference>
<evidence type="ECO:0000313" key="2">
    <source>
        <dbReference type="EMBL" id="OOF60058.1"/>
    </source>
</evidence>
<dbReference type="InterPro" id="IPR025391">
    <property type="entry name" value="DUF4123"/>
</dbReference>
<keyword evidence="3" id="KW-1185">Reference proteome</keyword>
<evidence type="ECO:0000313" key="3">
    <source>
        <dbReference type="Proteomes" id="UP000188602"/>
    </source>
</evidence>
<dbReference type="Proteomes" id="UP000188602">
    <property type="component" value="Unassembled WGS sequence"/>
</dbReference>
<accession>A0A1V3JTN4</accession>
<feature type="domain" description="DUF4123" evidence="1">
    <location>
        <begin position="9"/>
        <end position="124"/>
    </location>
</feature>
<organism evidence="2 3">
    <name type="scientific">Rodentibacter myodis</name>
    <dbReference type="NCBI Taxonomy" id="1907939"/>
    <lineage>
        <taxon>Bacteria</taxon>
        <taxon>Pseudomonadati</taxon>
        <taxon>Pseudomonadota</taxon>
        <taxon>Gammaproteobacteria</taxon>
        <taxon>Pasteurellales</taxon>
        <taxon>Pasteurellaceae</taxon>
        <taxon>Rodentibacter</taxon>
    </lineage>
</organism>
<dbReference type="STRING" id="1907939.BKL49_00910"/>
<dbReference type="AlphaFoldDB" id="A0A1V3JTN4"/>
<protein>
    <recommendedName>
        <fullName evidence="1">DUF4123 domain-containing protein</fullName>
    </recommendedName>
</protein>
<sequence>MSIKSIITLYGLFDAALIPKVWLELDYWNLPFEPLYRYGYEPIAEAIPYLIELDKSKNKDITTELLTGKDFSTALYISSELTLNELVKKLARFYHVRGPDNKPYLRRFFDIRLFDNFLEHLPLQAKAFLFEGNTAFYFQNIQKDRLTYKKYSFSLEESIEFTEVVQLDVNTL</sequence>
<proteinExistence type="predicted"/>